<evidence type="ECO:0000313" key="2">
    <source>
        <dbReference type="EMBL" id="GMI31397.1"/>
    </source>
</evidence>
<dbReference type="Proteomes" id="UP001165060">
    <property type="component" value="Unassembled WGS sequence"/>
</dbReference>
<evidence type="ECO:0000313" key="3">
    <source>
        <dbReference type="Proteomes" id="UP001165060"/>
    </source>
</evidence>
<organism evidence="2 3">
    <name type="scientific">Tetraparma gracilis</name>
    <dbReference type="NCBI Taxonomy" id="2962635"/>
    <lineage>
        <taxon>Eukaryota</taxon>
        <taxon>Sar</taxon>
        <taxon>Stramenopiles</taxon>
        <taxon>Ochrophyta</taxon>
        <taxon>Bolidophyceae</taxon>
        <taxon>Parmales</taxon>
        <taxon>Triparmaceae</taxon>
        <taxon>Tetraparma</taxon>
    </lineage>
</organism>
<proteinExistence type="predicted"/>
<keyword evidence="3" id="KW-1185">Reference proteome</keyword>
<reference evidence="2 3" key="1">
    <citation type="journal article" date="2023" name="Commun. Biol.">
        <title>Genome analysis of Parmales, the sister group of diatoms, reveals the evolutionary specialization of diatoms from phago-mixotrophs to photoautotrophs.</title>
        <authorList>
            <person name="Ban H."/>
            <person name="Sato S."/>
            <person name="Yoshikawa S."/>
            <person name="Yamada K."/>
            <person name="Nakamura Y."/>
            <person name="Ichinomiya M."/>
            <person name="Sato N."/>
            <person name="Blanc-Mathieu R."/>
            <person name="Endo H."/>
            <person name="Kuwata A."/>
            <person name="Ogata H."/>
        </authorList>
    </citation>
    <scope>NUCLEOTIDE SEQUENCE [LARGE SCALE GENOMIC DNA]</scope>
</reference>
<comment type="caution">
    <text evidence="2">The sequence shown here is derived from an EMBL/GenBank/DDBJ whole genome shotgun (WGS) entry which is preliminary data.</text>
</comment>
<feature type="region of interest" description="Disordered" evidence="1">
    <location>
        <begin position="1"/>
        <end position="22"/>
    </location>
</feature>
<name>A0ABQ6MSE6_9STRA</name>
<evidence type="ECO:0000256" key="1">
    <source>
        <dbReference type="SAM" id="MobiDB-lite"/>
    </source>
</evidence>
<accession>A0ABQ6MSE6</accession>
<gene>
    <name evidence="2" type="ORF">TeGR_g1651</name>
</gene>
<dbReference type="EMBL" id="BRYB01000506">
    <property type="protein sequence ID" value="GMI31397.1"/>
    <property type="molecule type" value="Genomic_DNA"/>
</dbReference>
<sequence>MPAAAEEPRSSLVPTPEEPRRSLGERIEDTLDGALNPVSDTIMGTVSHPFDVSTSNSTLHMSAERLANKYATIEVSALSPAFAESGLPTANPVGGAYLALDAAHESAAPPEDRVHHFCISSRSSDLEAAKAFFGVWHMRAAGFVGKVNKAVAAVPPPTGLVGRFPFNWLPLCCLRSAVVNKERERAYFASVNGAIAALCEGESAGPSNYAVAYRRAHRKVRGTHLLAWFPCVKSEREENVCWLEFRLEPEPVAAWE</sequence>
<protein>
    <submittedName>
        <fullName evidence="2">Uncharacterized protein</fullName>
    </submittedName>
</protein>